<dbReference type="Proteomes" id="UP001058682">
    <property type="component" value="Chromosome"/>
</dbReference>
<feature type="transmembrane region" description="Helical" evidence="1">
    <location>
        <begin position="27"/>
        <end position="49"/>
    </location>
</feature>
<feature type="transmembrane region" description="Helical" evidence="1">
    <location>
        <begin position="61"/>
        <end position="81"/>
    </location>
</feature>
<dbReference type="RefSeq" id="WP_255817246.1">
    <property type="nucleotide sequence ID" value="NZ_CP038804.1"/>
</dbReference>
<evidence type="ECO:0000313" key="2">
    <source>
        <dbReference type="EMBL" id="UTY34125.1"/>
    </source>
</evidence>
<dbReference type="EMBL" id="CP038804">
    <property type="protein sequence ID" value="UTY34125.1"/>
    <property type="molecule type" value="Genomic_DNA"/>
</dbReference>
<name>A0AAE9SIL3_9SPIR</name>
<dbReference type="AlphaFoldDB" id="A0AAE9SIL3"/>
<keyword evidence="1" id="KW-0812">Transmembrane</keyword>
<gene>
    <name evidence="2" type="ORF">E4N74_09010</name>
</gene>
<proteinExistence type="predicted"/>
<feature type="transmembrane region" description="Helical" evidence="1">
    <location>
        <begin position="132"/>
        <end position="152"/>
    </location>
</feature>
<reference evidence="2" key="1">
    <citation type="submission" date="2019-04" db="EMBL/GenBank/DDBJ databases">
        <title>Whole genome sequencing of oral phylogroup 2 treponemes.</title>
        <authorList>
            <person name="Chan Y."/>
            <person name="Zeng H.H."/>
            <person name="Yu X.L."/>
            <person name="Leung W.K."/>
            <person name="Watt R.M."/>
        </authorList>
    </citation>
    <scope>NUCLEOTIDE SEQUENCE</scope>
    <source>
        <strain evidence="2">OMZ 835</strain>
    </source>
</reference>
<keyword evidence="1" id="KW-0472">Membrane</keyword>
<evidence type="ECO:0000313" key="3">
    <source>
        <dbReference type="Proteomes" id="UP001058682"/>
    </source>
</evidence>
<organism evidence="2 3">
    <name type="scientific">Treponema putidum</name>
    <dbReference type="NCBI Taxonomy" id="221027"/>
    <lineage>
        <taxon>Bacteria</taxon>
        <taxon>Pseudomonadati</taxon>
        <taxon>Spirochaetota</taxon>
        <taxon>Spirochaetia</taxon>
        <taxon>Spirochaetales</taxon>
        <taxon>Treponemataceae</taxon>
        <taxon>Treponema</taxon>
    </lineage>
</organism>
<evidence type="ECO:0000256" key="1">
    <source>
        <dbReference type="SAM" id="Phobius"/>
    </source>
</evidence>
<protein>
    <submittedName>
        <fullName evidence="2">DUF3899 domain-containing protein</fullName>
    </submittedName>
</protein>
<sequence length="154" mass="17082">MENKSDTGNNFFDNEVEEIVPQKKTGLLFSFFAPFGVGAVITAAVVIFFSRGSSHSFLHHLCDGLFIASVFLAGIGGLSVINKSGLFDVILFGFLQLGETIKYGVTMKKDAHVTTDFGKFKNKKNLKRKNRWGWVAAGLIYFVLAFIVLIYMDI</sequence>
<accession>A0AAE9SIL3</accession>
<keyword evidence="1" id="KW-1133">Transmembrane helix</keyword>